<evidence type="ECO:0000313" key="2">
    <source>
        <dbReference type="EMBL" id="ABU60229.1"/>
    </source>
</evidence>
<dbReference type="PANTHER" id="PTHR35813">
    <property type="entry name" value="INNER MEMBRANE PROTEIN YBAN"/>
    <property type="match status" value="1"/>
</dbReference>
<dbReference type="KEGG" id="rca:Rcas_4200"/>
<dbReference type="RefSeq" id="WP_012122650.1">
    <property type="nucleotide sequence ID" value="NC_009767.1"/>
</dbReference>
<protein>
    <recommendedName>
        <fullName evidence="4">Inner membrane protein YbaN</fullName>
    </recommendedName>
</protein>
<gene>
    <name evidence="2" type="ordered locus">Rcas_4200</name>
</gene>
<dbReference type="PANTHER" id="PTHR35813:SF1">
    <property type="entry name" value="INNER MEMBRANE PROTEIN YBAN"/>
    <property type="match status" value="1"/>
</dbReference>
<dbReference type="Pfam" id="PF04304">
    <property type="entry name" value="DUF454"/>
    <property type="match status" value="1"/>
</dbReference>
<dbReference type="EMBL" id="CP000804">
    <property type="protein sequence ID" value="ABU60229.1"/>
    <property type="molecule type" value="Genomic_DNA"/>
</dbReference>
<name>A7NRN3_ROSCS</name>
<dbReference type="Proteomes" id="UP000000263">
    <property type="component" value="Chromosome"/>
</dbReference>
<keyword evidence="1" id="KW-1133">Transmembrane helix</keyword>
<dbReference type="HOGENOM" id="CLU_113299_2_2_0"/>
<feature type="transmembrane region" description="Helical" evidence="1">
    <location>
        <begin position="90"/>
        <end position="108"/>
    </location>
</feature>
<dbReference type="eggNOG" id="COG2832">
    <property type="taxonomic scope" value="Bacteria"/>
</dbReference>
<dbReference type="InterPro" id="IPR007401">
    <property type="entry name" value="DUF454"/>
</dbReference>
<organism evidence="2 3">
    <name type="scientific">Roseiflexus castenholzii (strain DSM 13941 / HLO8)</name>
    <dbReference type="NCBI Taxonomy" id="383372"/>
    <lineage>
        <taxon>Bacteria</taxon>
        <taxon>Bacillati</taxon>
        <taxon>Chloroflexota</taxon>
        <taxon>Chloroflexia</taxon>
        <taxon>Chloroflexales</taxon>
        <taxon>Roseiflexineae</taxon>
        <taxon>Roseiflexaceae</taxon>
        <taxon>Roseiflexus</taxon>
    </lineage>
</organism>
<accession>A7NRN3</accession>
<dbReference type="AlphaFoldDB" id="A7NRN3"/>
<evidence type="ECO:0000313" key="3">
    <source>
        <dbReference type="Proteomes" id="UP000000263"/>
    </source>
</evidence>
<dbReference type="PIRSF" id="PIRSF016789">
    <property type="entry name" value="DUF454"/>
    <property type="match status" value="1"/>
</dbReference>
<evidence type="ECO:0000256" key="1">
    <source>
        <dbReference type="SAM" id="Phobius"/>
    </source>
</evidence>
<keyword evidence="1" id="KW-0472">Membrane</keyword>
<dbReference type="OrthoDB" id="166801at2"/>
<feature type="transmembrane region" description="Helical" evidence="1">
    <location>
        <begin position="114"/>
        <end position="133"/>
    </location>
</feature>
<evidence type="ECO:0008006" key="4">
    <source>
        <dbReference type="Google" id="ProtNLM"/>
    </source>
</evidence>
<dbReference type="GO" id="GO:0005886">
    <property type="term" value="C:plasma membrane"/>
    <property type="evidence" value="ECO:0007669"/>
    <property type="project" value="TreeGrafter"/>
</dbReference>
<feature type="transmembrane region" description="Helical" evidence="1">
    <location>
        <begin position="21"/>
        <end position="42"/>
    </location>
</feature>
<proteinExistence type="predicted"/>
<sequence>MSNPDERSPVSSASSHRLLRPLLLVGGTLFLVLGVLGAFLPVLPATPFFLLAAALFFRSSPRLYQWMIGHPLISPHLQRFQQERAMTMRAKATVLGLAWVMLLSAAIFAVDSLFMRMVLIGLAIIKTIVIVRLKTSRSR</sequence>
<reference evidence="2 3" key="1">
    <citation type="submission" date="2007-08" db="EMBL/GenBank/DDBJ databases">
        <title>Complete sequence of Roseiflexus castenholzii DSM 13941.</title>
        <authorList>
            <consortium name="US DOE Joint Genome Institute"/>
            <person name="Copeland A."/>
            <person name="Lucas S."/>
            <person name="Lapidus A."/>
            <person name="Barry K."/>
            <person name="Glavina del Rio T."/>
            <person name="Dalin E."/>
            <person name="Tice H."/>
            <person name="Pitluck S."/>
            <person name="Thompson L.S."/>
            <person name="Brettin T."/>
            <person name="Bruce D."/>
            <person name="Detter J.C."/>
            <person name="Han C."/>
            <person name="Tapia R."/>
            <person name="Schmutz J."/>
            <person name="Larimer F."/>
            <person name="Land M."/>
            <person name="Hauser L."/>
            <person name="Kyrpides N."/>
            <person name="Mikhailova N."/>
            <person name="Bryant D.A."/>
            <person name="Hanada S."/>
            <person name="Tsukatani Y."/>
            <person name="Richardson P."/>
        </authorList>
    </citation>
    <scope>NUCLEOTIDE SEQUENCE [LARGE SCALE GENOMIC DNA]</scope>
    <source>
        <strain evidence="3">DSM 13941 / HLO8</strain>
    </source>
</reference>
<keyword evidence="3" id="KW-1185">Reference proteome</keyword>
<keyword evidence="1" id="KW-0812">Transmembrane</keyword>